<dbReference type="OMA" id="FMMANSE"/>
<comment type="caution">
    <text evidence="3">The sequence shown here is derived from an EMBL/GenBank/DDBJ whole genome shotgun (WGS) entry which is preliminary data.</text>
</comment>
<dbReference type="STRING" id="158441.A0A226E9S4"/>
<sequence length="615" mass="72721">MPRKLSMKERMRRKRKHEEFRRSEAEKNSISKKLHRMDADMRQQEQERDAAAHAELRKIDIYREEEKERDRISHASRRENETYREVEKERNRVEHASRRENESYREVEKERNRVEHISRRENESDREVEKERDRVEHVSRRENESYREVEKERDRVEHASRRENETYREVEKERDRVEHASRRENETYREVEKERDRVEHASRRENESYREVEKVRNRVEHASRREEDTYRQTEQQRNTIRKAVSRQNAKNDYDILFNSFQIEIADQPKWICSSCGGLWYKTSVHPTTTETVRKLHPKKPFAHMKVDGKYFLCGTCHDSLKNGDVPRLCMSNGLYFPPIPHQLQNMTTLEERLVALRLPFAQIRSLGSDRQYGIRGGVVNVPNDMDIVAKVIPRQFDETNWANCSSTDTVQYIVNPNDATESNTDIESIEELSISDKPQTEDNDAPLTETLMQEDQLIMAVAPGEGTRPLSLLMDLDAEELSFPSIYCGIKRKFNPDANLSYADIAKSELRRFDPRCRRADKILYSYRLVQTHRIASNINICLRKKKRRGIITAGNMLNNECVQNLVQHDDGYRLLSNIVNSPSYLEEKKKDVMAMIRQLGLPTFFITTSAAETK</sequence>
<dbReference type="OrthoDB" id="416437at2759"/>
<feature type="domain" description="DUF6570" evidence="2">
    <location>
        <begin position="322"/>
        <end position="398"/>
    </location>
</feature>
<protein>
    <submittedName>
        <fullName evidence="3">SART-1 family protein DOT2</fullName>
    </submittedName>
</protein>
<feature type="compositionally biased region" description="Basic and acidic residues" evidence="1">
    <location>
        <begin position="17"/>
        <end position="29"/>
    </location>
</feature>
<dbReference type="Proteomes" id="UP000198287">
    <property type="component" value="Unassembled WGS sequence"/>
</dbReference>
<feature type="compositionally biased region" description="Basic and acidic residues" evidence="1">
    <location>
        <begin position="222"/>
        <end position="231"/>
    </location>
</feature>
<dbReference type="AlphaFoldDB" id="A0A226E9S4"/>
<feature type="compositionally biased region" description="Basic residues" evidence="1">
    <location>
        <begin position="1"/>
        <end position="16"/>
    </location>
</feature>
<feature type="region of interest" description="Disordered" evidence="1">
    <location>
        <begin position="222"/>
        <end position="242"/>
    </location>
</feature>
<dbReference type="Pfam" id="PF20209">
    <property type="entry name" value="DUF6570"/>
    <property type="match status" value="1"/>
</dbReference>
<name>A0A226E9S4_FOLCA</name>
<accession>A0A226E9S4</accession>
<keyword evidence="4" id="KW-1185">Reference proteome</keyword>
<evidence type="ECO:0000313" key="3">
    <source>
        <dbReference type="EMBL" id="OXA53864.1"/>
    </source>
</evidence>
<dbReference type="EMBL" id="LNIX01000005">
    <property type="protein sequence ID" value="OXA53864.1"/>
    <property type="molecule type" value="Genomic_DNA"/>
</dbReference>
<reference evidence="3 4" key="1">
    <citation type="submission" date="2015-12" db="EMBL/GenBank/DDBJ databases">
        <title>The genome of Folsomia candida.</title>
        <authorList>
            <person name="Faddeeva A."/>
            <person name="Derks M.F."/>
            <person name="Anvar Y."/>
            <person name="Smit S."/>
            <person name="Van Straalen N."/>
            <person name="Roelofs D."/>
        </authorList>
    </citation>
    <scope>NUCLEOTIDE SEQUENCE [LARGE SCALE GENOMIC DNA]</scope>
    <source>
        <strain evidence="3 4">VU population</strain>
        <tissue evidence="3">Whole body</tissue>
    </source>
</reference>
<dbReference type="InterPro" id="IPR046700">
    <property type="entry name" value="DUF6570"/>
</dbReference>
<evidence type="ECO:0000259" key="2">
    <source>
        <dbReference type="Pfam" id="PF20209"/>
    </source>
</evidence>
<evidence type="ECO:0000313" key="4">
    <source>
        <dbReference type="Proteomes" id="UP000198287"/>
    </source>
</evidence>
<proteinExistence type="predicted"/>
<gene>
    <name evidence="3" type="ORF">Fcan01_11771</name>
</gene>
<feature type="region of interest" description="Disordered" evidence="1">
    <location>
        <begin position="1"/>
        <end position="188"/>
    </location>
</feature>
<feature type="compositionally biased region" description="Basic and acidic residues" evidence="1">
    <location>
        <begin position="36"/>
        <end position="188"/>
    </location>
</feature>
<organism evidence="3 4">
    <name type="scientific">Folsomia candida</name>
    <name type="common">Springtail</name>
    <dbReference type="NCBI Taxonomy" id="158441"/>
    <lineage>
        <taxon>Eukaryota</taxon>
        <taxon>Metazoa</taxon>
        <taxon>Ecdysozoa</taxon>
        <taxon>Arthropoda</taxon>
        <taxon>Hexapoda</taxon>
        <taxon>Collembola</taxon>
        <taxon>Entomobryomorpha</taxon>
        <taxon>Isotomoidea</taxon>
        <taxon>Isotomidae</taxon>
        <taxon>Proisotominae</taxon>
        <taxon>Folsomia</taxon>
    </lineage>
</organism>
<evidence type="ECO:0000256" key="1">
    <source>
        <dbReference type="SAM" id="MobiDB-lite"/>
    </source>
</evidence>